<dbReference type="PANTHER" id="PTHR42905:SF5">
    <property type="entry name" value="CARBOXYVINYL-CARBOXYPHOSPHONATE PHOSPHORYLMUTASE, CHLOROPLASTIC"/>
    <property type="match status" value="1"/>
</dbReference>
<dbReference type="Pfam" id="PF13714">
    <property type="entry name" value="PEP_mutase"/>
    <property type="match status" value="1"/>
</dbReference>
<dbReference type="AlphaFoldDB" id="A0A6A4KR11"/>
<evidence type="ECO:0000313" key="2">
    <source>
        <dbReference type="Proteomes" id="UP000428333"/>
    </source>
</evidence>
<gene>
    <name evidence="1" type="ORF">C3L33_21578</name>
</gene>
<dbReference type="SUPFAM" id="SSF51621">
    <property type="entry name" value="Phosphoenolpyruvate/pyruvate domain"/>
    <property type="match status" value="1"/>
</dbReference>
<evidence type="ECO:0000313" key="1">
    <source>
        <dbReference type="EMBL" id="KAE9446524.1"/>
    </source>
</evidence>
<dbReference type="InterPro" id="IPR039556">
    <property type="entry name" value="ICL/PEPM"/>
</dbReference>
<evidence type="ECO:0008006" key="3">
    <source>
        <dbReference type="Google" id="ProtNLM"/>
    </source>
</evidence>
<sequence length="172" mass="18198">MSLMVKAAGQKSTYLAARIQTRIHRLIEDQGAVLIPGCYDALSAAIVEKTGFTAGFISGSALSASLLGKPDIGLLTQPEMAETARSVCAAAPLIPFIADAGKPLFMYIFTEHISKMCHIYGMFTLITDTGGGNALNVQRTIKDLIAAGAAGCFLEDQAWPKKCGRTLLNTTS</sequence>
<dbReference type="OrthoDB" id="429143at2759"/>
<dbReference type="PANTHER" id="PTHR42905">
    <property type="entry name" value="PHOSPHOENOLPYRUVATE CARBOXYLASE"/>
    <property type="match status" value="1"/>
</dbReference>
<reference evidence="1 2" key="1">
    <citation type="journal article" date="2019" name="Genome Biol. Evol.">
        <title>The Rhododendron genome and chromosomal organization provide insight into shared whole-genome duplications across the heath family (Ericaceae).</title>
        <authorList>
            <person name="Soza V.L."/>
            <person name="Lindsley D."/>
            <person name="Waalkes A."/>
            <person name="Ramage E."/>
            <person name="Patwardhan R.P."/>
            <person name="Burton J.N."/>
            <person name="Adey A."/>
            <person name="Kumar A."/>
            <person name="Qiu R."/>
            <person name="Shendure J."/>
            <person name="Hall B."/>
        </authorList>
    </citation>
    <scope>NUCLEOTIDE SEQUENCE [LARGE SCALE GENOMIC DNA]</scope>
    <source>
        <strain evidence="1">RSF 1966-606</strain>
    </source>
</reference>
<accession>A0A6A4KR11</accession>
<dbReference type="InterPro" id="IPR015813">
    <property type="entry name" value="Pyrv/PenolPyrv_kinase-like_dom"/>
</dbReference>
<name>A0A6A4KR11_9ERIC</name>
<organism evidence="1 2">
    <name type="scientific">Rhododendron williamsianum</name>
    <dbReference type="NCBI Taxonomy" id="262921"/>
    <lineage>
        <taxon>Eukaryota</taxon>
        <taxon>Viridiplantae</taxon>
        <taxon>Streptophyta</taxon>
        <taxon>Embryophyta</taxon>
        <taxon>Tracheophyta</taxon>
        <taxon>Spermatophyta</taxon>
        <taxon>Magnoliopsida</taxon>
        <taxon>eudicotyledons</taxon>
        <taxon>Gunneridae</taxon>
        <taxon>Pentapetalae</taxon>
        <taxon>asterids</taxon>
        <taxon>Ericales</taxon>
        <taxon>Ericaceae</taxon>
        <taxon>Ericoideae</taxon>
        <taxon>Rhodoreae</taxon>
        <taxon>Rhododendron</taxon>
    </lineage>
</organism>
<dbReference type="InterPro" id="IPR040442">
    <property type="entry name" value="Pyrv_kinase-like_dom_sf"/>
</dbReference>
<comment type="caution">
    <text evidence="1">The sequence shown here is derived from an EMBL/GenBank/DDBJ whole genome shotgun (WGS) entry which is preliminary data.</text>
</comment>
<keyword evidence="2" id="KW-1185">Reference proteome</keyword>
<proteinExistence type="predicted"/>
<dbReference type="GO" id="GO:0016833">
    <property type="term" value="F:oxo-acid-lyase activity"/>
    <property type="evidence" value="ECO:0007669"/>
    <property type="project" value="UniProtKB-ARBA"/>
</dbReference>
<dbReference type="CDD" id="cd00377">
    <property type="entry name" value="ICL_PEPM"/>
    <property type="match status" value="1"/>
</dbReference>
<dbReference type="EMBL" id="QEFC01003750">
    <property type="protein sequence ID" value="KAE9446524.1"/>
    <property type="molecule type" value="Genomic_DNA"/>
</dbReference>
<protein>
    <recommendedName>
        <fullName evidence="3">Carboxyvinyl-carboxyphosphonate phosphorylmutase</fullName>
    </recommendedName>
</protein>
<dbReference type="Gene3D" id="3.20.20.60">
    <property type="entry name" value="Phosphoenolpyruvate-binding domains"/>
    <property type="match status" value="2"/>
</dbReference>
<dbReference type="Proteomes" id="UP000428333">
    <property type="component" value="Linkage Group LG13"/>
</dbReference>
<feature type="non-terminal residue" evidence="1">
    <location>
        <position position="1"/>
    </location>
</feature>